<dbReference type="InterPro" id="IPR036968">
    <property type="entry name" value="Enolpyruvate_Tfrase_sf"/>
</dbReference>
<keyword evidence="4" id="KW-0132">Cell division</keyword>
<evidence type="ECO:0000259" key="16">
    <source>
        <dbReference type="Pfam" id="PF00275"/>
    </source>
</evidence>
<evidence type="ECO:0000256" key="8">
    <source>
        <dbReference type="ARBA" id="ARBA00023306"/>
    </source>
</evidence>
<evidence type="ECO:0000256" key="11">
    <source>
        <dbReference type="ARBA" id="ARBA00039108"/>
    </source>
</evidence>
<evidence type="ECO:0000256" key="4">
    <source>
        <dbReference type="ARBA" id="ARBA00022618"/>
    </source>
</evidence>
<keyword evidence="8" id="KW-0131">Cell cycle</keyword>
<dbReference type="InterPro" id="IPR001986">
    <property type="entry name" value="Enolpyruvate_Tfrase_dom"/>
</dbReference>
<comment type="catalytic activity">
    <reaction evidence="15">
        <text>phosphoenolpyruvate + UDP-N-acetyl-alpha-D-glucosamine = UDP-N-acetyl-3-O-(1-carboxyvinyl)-alpha-D-glucosamine + phosphate</text>
        <dbReference type="Rhea" id="RHEA:18681"/>
        <dbReference type="ChEBI" id="CHEBI:43474"/>
        <dbReference type="ChEBI" id="CHEBI:57705"/>
        <dbReference type="ChEBI" id="CHEBI:58702"/>
        <dbReference type="ChEBI" id="CHEBI:68483"/>
        <dbReference type="EC" id="2.5.1.7"/>
    </reaction>
</comment>
<evidence type="ECO:0000256" key="5">
    <source>
        <dbReference type="ARBA" id="ARBA00022679"/>
    </source>
</evidence>
<dbReference type="EC" id="2.5.1.7" evidence="11"/>
<dbReference type="PANTHER" id="PTHR43783">
    <property type="entry name" value="UDP-N-ACETYLGLUCOSAMINE 1-CARBOXYVINYLTRANSFERASE"/>
    <property type="match status" value="1"/>
</dbReference>
<evidence type="ECO:0000313" key="18">
    <source>
        <dbReference type="Proteomes" id="UP000776629"/>
    </source>
</evidence>
<organism evidence="17 18">
    <name type="scientific">Limosilactobacillus alvi</name>
    <dbReference type="NCBI Taxonomy" id="990412"/>
    <lineage>
        <taxon>Bacteria</taxon>
        <taxon>Bacillati</taxon>
        <taxon>Bacillota</taxon>
        <taxon>Bacilli</taxon>
        <taxon>Lactobacillales</taxon>
        <taxon>Lactobacillaceae</taxon>
        <taxon>Limosilactobacillus</taxon>
    </lineage>
</organism>
<dbReference type="Pfam" id="PF00275">
    <property type="entry name" value="EPSP_synthase"/>
    <property type="match status" value="1"/>
</dbReference>
<keyword evidence="6" id="KW-0133">Cell shape</keyword>
<comment type="similarity">
    <text evidence="10">Belongs to the EPSP synthase family. MurA subfamily.</text>
</comment>
<comment type="subcellular location">
    <subcellularLocation>
        <location evidence="1">Cytoplasm</location>
    </subcellularLocation>
</comment>
<keyword evidence="5" id="KW-0808">Transferase</keyword>
<evidence type="ECO:0000256" key="2">
    <source>
        <dbReference type="ARBA" id="ARBA00004752"/>
    </source>
</evidence>
<reference evidence="17 18" key="1">
    <citation type="journal article" date="2021" name="Sci. Rep.">
        <title>The distribution of antibiotic resistance genes in chicken gut microbiota commensals.</title>
        <authorList>
            <person name="Juricova H."/>
            <person name="Matiasovicova J."/>
            <person name="Kubasova T."/>
            <person name="Cejkova D."/>
            <person name="Rychlik I."/>
        </authorList>
    </citation>
    <scope>NUCLEOTIDE SEQUENCE [LARGE SCALE GENOMIC DNA]</scope>
    <source>
        <strain evidence="17 18">An810</strain>
    </source>
</reference>
<accession>A0ABS2EPY4</accession>
<keyword evidence="9" id="KW-0961">Cell wall biogenesis/degradation</keyword>
<gene>
    <name evidence="17" type="ORF">H5993_06755</name>
</gene>
<protein>
    <recommendedName>
        <fullName evidence="12">UDP-N-acetylglucosamine 1-carboxyvinyltransferase</fullName>
        <ecNumber evidence="11">2.5.1.7</ecNumber>
    </recommendedName>
    <alternativeName>
        <fullName evidence="13">Enoylpyruvate transferase</fullName>
    </alternativeName>
    <alternativeName>
        <fullName evidence="14">UDP-N-acetylglucosamine enolpyruvyl transferase</fullName>
    </alternativeName>
</protein>
<dbReference type="SUPFAM" id="SSF55205">
    <property type="entry name" value="EPT/RTPC-like"/>
    <property type="match status" value="1"/>
</dbReference>
<evidence type="ECO:0000256" key="1">
    <source>
        <dbReference type="ARBA" id="ARBA00004496"/>
    </source>
</evidence>
<comment type="pathway">
    <text evidence="2">Cell wall biogenesis; peptidoglycan biosynthesis.</text>
</comment>
<sequence>MAKLKVIGGAPLKGNIELISDELTILACQAASLLATSGTVILDHVQSTPKIVATNKVLQKIGVKLAYNRHEEILKLDAGWHLTSVELTANEVQMVGTVLARCREVSLIKAPEISQQVSELKIIFNQLGATVTENDTQLTITANHLEGQAFDVSSWSVETIINILTVATLTQGITVLNGVPNLPVVSSLVELLNKMGAKVHRTNNSTVRIQGVNYLHGADLYIINDQLQAGFYLMLAAATGGDLVALGAYADYLQPVTKYLEAAGNTIITQRNGIRVIGTQILLPTKPNPDLLAIADLRIQIGILAVQARQLGQTQFEFSKTLAEEIHPWLGSQVHYQEGRGMTLDGPINSLPTTLTYHESTIGLVGLALALTVKQTTWLDQAELLGELDKKLVDHLASLGAQIKIEF</sequence>
<evidence type="ECO:0000256" key="10">
    <source>
        <dbReference type="ARBA" id="ARBA00038367"/>
    </source>
</evidence>
<evidence type="ECO:0000256" key="14">
    <source>
        <dbReference type="ARBA" id="ARBA00042842"/>
    </source>
</evidence>
<keyword evidence="7" id="KW-0573">Peptidoglycan synthesis</keyword>
<dbReference type="PANTHER" id="PTHR43783:SF1">
    <property type="entry name" value="UDP-N-ACETYLGLUCOSAMINE 1-CARBOXYVINYLTRANSFERASE"/>
    <property type="match status" value="1"/>
</dbReference>
<dbReference type="InterPro" id="IPR013792">
    <property type="entry name" value="RNA3'P_cycl/enolpyr_Trfase_a/b"/>
</dbReference>
<dbReference type="EMBL" id="JACJJQ010000030">
    <property type="protein sequence ID" value="MBM6754453.1"/>
    <property type="molecule type" value="Genomic_DNA"/>
</dbReference>
<dbReference type="RefSeq" id="WP_204776751.1">
    <property type="nucleotide sequence ID" value="NZ_JACJJQ010000030.1"/>
</dbReference>
<evidence type="ECO:0000256" key="9">
    <source>
        <dbReference type="ARBA" id="ARBA00023316"/>
    </source>
</evidence>
<evidence type="ECO:0000256" key="12">
    <source>
        <dbReference type="ARBA" id="ARBA00039754"/>
    </source>
</evidence>
<keyword evidence="18" id="KW-1185">Reference proteome</keyword>
<feature type="domain" description="Enolpyruvate transferase" evidence="16">
    <location>
        <begin position="124"/>
        <end position="284"/>
    </location>
</feature>
<evidence type="ECO:0000256" key="6">
    <source>
        <dbReference type="ARBA" id="ARBA00022960"/>
    </source>
</evidence>
<evidence type="ECO:0000256" key="13">
    <source>
        <dbReference type="ARBA" id="ARBA00042443"/>
    </source>
</evidence>
<dbReference type="Proteomes" id="UP000776629">
    <property type="component" value="Unassembled WGS sequence"/>
</dbReference>
<evidence type="ECO:0000256" key="7">
    <source>
        <dbReference type="ARBA" id="ARBA00022984"/>
    </source>
</evidence>
<dbReference type="Gene3D" id="3.65.10.10">
    <property type="entry name" value="Enolpyruvate transferase domain"/>
    <property type="match status" value="2"/>
</dbReference>
<evidence type="ECO:0000256" key="15">
    <source>
        <dbReference type="ARBA" id="ARBA00047527"/>
    </source>
</evidence>
<proteinExistence type="inferred from homology"/>
<name>A0ABS2EPY4_9LACO</name>
<keyword evidence="3" id="KW-0963">Cytoplasm</keyword>
<dbReference type="InterPro" id="IPR050068">
    <property type="entry name" value="MurA_subfamily"/>
</dbReference>
<evidence type="ECO:0000256" key="3">
    <source>
        <dbReference type="ARBA" id="ARBA00022490"/>
    </source>
</evidence>
<evidence type="ECO:0000313" key="17">
    <source>
        <dbReference type="EMBL" id="MBM6754453.1"/>
    </source>
</evidence>
<comment type="caution">
    <text evidence="17">The sequence shown here is derived from an EMBL/GenBank/DDBJ whole genome shotgun (WGS) entry which is preliminary data.</text>
</comment>